<dbReference type="InterPro" id="IPR029767">
    <property type="entry name" value="WecB-like"/>
</dbReference>
<dbReference type="Proteomes" id="UP000196331">
    <property type="component" value="Unassembled WGS sequence"/>
</dbReference>
<dbReference type="PANTHER" id="PTHR43174:SF1">
    <property type="entry name" value="UDP-N-ACETYLGLUCOSAMINE 2-EPIMERASE"/>
    <property type="match status" value="1"/>
</dbReference>
<reference evidence="3 4" key="1">
    <citation type="submission" date="2017-02" db="EMBL/GenBank/DDBJ databases">
        <authorList>
            <person name="Dridi B."/>
        </authorList>
    </citation>
    <scope>NUCLEOTIDE SEQUENCE [LARGE SCALE GENOMIC DNA]</scope>
    <source>
        <strain evidence="3 4">JB380</strain>
    </source>
</reference>
<dbReference type="EC" id="5.1.3.14" evidence="3"/>
<dbReference type="SUPFAM" id="SSF53756">
    <property type="entry name" value="UDP-Glycosyltransferase/glycogen phosphorylase"/>
    <property type="match status" value="1"/>
</dbReference>
<proteinExistence type="inferred from homology"/>
<dbReference type="NCBIfam" id="TIGR00236">
    <property type="entry name" value="wecB"/>
    <property type="match status" value="1"/>
</dbReference>
<organism evidence="3 4">
    <name type="scientific">Halomonas citrativorans</name>
    <dbReference type="NCBI Taxonomy" id="2742612"/>
    <lineage>
        <taxon>Bacteria</taxon>
        <taxon>Pseudomonadati</taxon>
        <taxon>Pseudomonadota</taxon>
        <taxon>Gammaproteobacteria</taxon>
        <taxon>Oceanospirillales</taxon>
        <taxon>Halomonadaceae</taxon>
        <taxon>Halomonas</taxon>
    </lineage>
</organism>
<dbReference type="OrthoDB" id="9803238at2"/>
<dbReference type="Gene3D" id="3.40.50.2000">
    <property type="entry name" value="Glycogen Phosphorylase B"/>
    <property type="match status" value="2"/>
</dbReference>
<sequence length="370" mass="41359">MKILTVLGARPQFIKAAMVSHAIDTYNKAHETVIVEKIVHTGQHFDSNMSEVFFEQMNIPKPDYNLTISGLSHGAMTGRMLEKIEEVLDIEKPDCLLVYGDTNSTLAGALAASKYHIPVVHVEAGLRSYNMLMPEEVNRILTDRVSSLLLCPTDQAVINLKAESFPFNKGSQFQQSIINTGDVMYDAVIYYSKRAINEVKLSSLGVKEHGYGLCTLHRQENTEDPSKLKNILSSLQEIAKNDYPIVLPLHPRTRNKIKDLDGNGWLDGLTIIDPVGYLEMQRLQMDAKIILTDSGGVQKEAFFHQVPCITLRDETEWVETVDLGWNKLAGANKEKILSYAREDNVFASEVAYPYGKGNAAQKIIESLVTM</sequence>
<dbReference type="PANTHER" id="PTHR43174">
    <property type="entry name" value="UDP-N-ACETYLGLUCOSAMINE 2-EPIMERASE"/>
    <property type="match status" value="1"/>
</dbReference>
<dbReference type="RefSeq" id="WP_087107135.1">
    <property type="nucleotide sequence ID" value="NZ_FUKM01000022.1"/>
</dbReference>
<feature type="domain" description="UDP-N-acetylglucosamine 2-epimerase" evidence="2">
    <location>
        <begin position="34"/>
        <end position="367"/>
    </location>
</feature>
<evidence type="ECO:0000313" key="3">
    <source>
        <dbReference type="EMBL" id="SJN11470.1"/>
    </source>
</evidence>
<dbReference type="InterPro" id="IPR003331">
    <property type="entry name" value="UDP_GlcNAc_Epimerase_2_dom"/>
</dbReference>
<dbReference type="GO" id="GO:0008761">
    <property type="term" value="F:UDP-N-acetylglucosamine 2-epimerase activity"/>
    <property type="evidence" value="ECO:0007669"/>
    <property type="project" value="UniProtKB-EC"/>
</dbReference>
<comment type="caution">
    <text evidence="3">The sequence shown here is derived from an EMBL/GenBank/DDBJ whole genome shotgun (WGS) entry which is preliminary data.</text>
</comment>
<keyword evidence="1 3" id="KW-0413">Isomerase</keyword>
<dbReference type="EMBL" id="FUKM01000022">
    <property type="protein sequence ID" value="SJN11470.1"/>
    <property type="molecule type" value="Genomic_DNA"/>
</dbReference>
<accession>A0A1R4HV84</accession>
<evidence type="ECO:0000256" key="1">
    <source>
        <dbReference type="RuleBase" id="RU003513"/>
    </source>
</evidence>
<dbReference type="CDD" id="cd03786">
    <property type="entry name" value="GTB_UDP-GlcNAc_2-Epimerase"/>
    <property type="match status" value="1"/>
</dbReference>
<comment type="similarity">
    <text evidence="1">Belongs to the UDP-N-acetylglucosamine 2-epimerase family.</text>
</comment>
<evidence type="ECO:0000313" key="4">
    <source>
        <dbReference type="Proteomes" id="UP000196331"/>
    </source>
</evidence>
<gene>
    <name evidence="3" type="ORF">CZ787_05990</name>
</gene>
<protein>
    <submittedName>
        <fullName evidence="3">UDP-N-acetylglucosamine 2-epimerase</fullName>
        <ecNumber evidence="3">5.1.3.14</ecNumber>
    </submittedName>
</protein>
<evidence type="ECO:0000259" key="2">
    <source>
        <dbReference type="Pfam" id="PF02350"/>
    </source>
</evidence>
<dbReference type="AlphaFoldDB" id="A0A1R4HV84"/>
<name>A0A1R4HV84_9GAMM</name>
<dbReference type="Pfam" id="PF02350">
    <property type="entry name" value="Epimerase_2"/>
    <property type="match status" value="1"/>
</dbReference>